<accession>A0A238KY53</accession>
<dbReference type="RefSeq" id="WP_097806085.1">
    <property type="nucleotide sequence ID" value="NZ_FXYH01000015.1"/>
</dbReference>
<dbReference type="PROSITE" id="PS51318">
    <property type="entry name" value="TAT"/>
    <property type="match status" value="1"/>
</dbReference>
<evidence type="ECO:0000259" key="11">
    <source>
        <dbReference type="Pfam" id="PF00384"/>
    </source>
</evidence>
<reference evidence="14 15" key="1">
    <citation type="submission" date="2017-05" db="EMBL/GenBank/DDBJ databases">
        <authorList>
            <person name="Song R."/>
            <person name="Chenine A.L."/>
            <person name="Ruprecht R.M."/>
        </authorList>
    </citation>
    <scope>NUCLEOTIDE SEQUENCE [LARGE SCALE GENOMIC DNA]</scope>
    <source>
        <strain evidence="14 15">CECT 8663</strain>
    </source>
</reference>
<keyword evidence="9 14" id="KW-0560">Oxidoreductase</keyword>
<dbReference type="SUPFAM" id="SSF50692">
    <property type="entry name" value="ADC-like"/>
    <property type="match status" value="1"/>
</dbReference>
<evidence type="ECO:0000256" key="10">
    <source>
        <dbReference type="SAM" id="Phobius"/>
    </source>
</evidence>
<keyword evidence="6" id="KW-0479">Metal-binding</keyword>
<sequence>MTQNTIHPTRRSILKGMTALGVSAAMIPAWLQQAQAMFQDGEIVNASHFGAGYFKIEGGRVVGIRPHEADYVANEMVESLSSWVNAADRVQYPMVRKGFLENGKDSDRTRRGQDEYVRVTWDEAYDLVASELTRVKEEHGNSSIFGGSYGWKTPGLMHHSFNNLYRLLNLHGGFVDDVNSYSTGAIRVIMPYALGGSYSNGTAWPKTIEKTELIVFWGSNPETTCRIGWSVPDHKGMKYLRDFKATGKPSIVVDPIHNATAKLLDSDWVAPRQGTDVAMMMGIAHTLLDEGLHDQDFLDEYTEGFDQFAVYLRGEEDGVVKSAEWASEICGVPADKLRDMARLMASKRTLIQMGWSIQRQHHGEQGPWMAFTLACMLGYVGLPGGGADFTMHYANSGTPKSNVPAFPGFSAGEGSKDMPAPIPVSRVPWVMGNPGAKYDYNGTEYTAPDLRLVYWAGGNPFHHHQERNQHLEYWHKPETIIVNELFWTATARHADIVLPVSTNLERNDMSMFGRSNNGLVAMKQVIEPMYESRTDYQIFTEIAKRLGYEDDYTEGLDEMGHLRNFYEKGRAKAAENGVDMPDFDTFWNDEPMQIFPTSKEAEEHVQFAKTREDPLLNPRGTPSGRFEIYSRKIADYNYDDCPAHPTWMEPIERLGGAMSDRYPLAVNSQHPVNRLHSQLNNTDLRHSYEVGGREPITMNPVDAEARGLKDGDIVRVFNDRGQVLAGLVISEEIAPDHVRICQGGWYDPAEPGVPGTLCKHGDVNVLMPDIGTSKLAQGNCGHTAQAEVEKYESDIPDLGIFKPIA</sequence>
<feature type="transmembrane region" description="Helical" evidence="10">
    <location>
        <begin position="12"/>
        <end position="31"/>
    </location>
</feature>
<evidence type="ECO:0000256" key="2">
    <source>
        <dbReference type="ARBA" id="ARBA00004418"/>
    </source>
</evidence>
<dbReference type="Gene3D" id="3.40.50.740">
    <property type="match status" value="1"/>
</dbReference>
<evidence type="ECO:0000256" key="5">
    <source>
        <dbReference type="ARBA" id="ARBA00022505"/>
    </source>
</evidence>
<evidence type="ECO:0000313" key="15">
    <source>
        <dbReference type="Proteomes" id="UP000220836"/>
    </source>
</evidence>
<evidence type="ECO:0000256" key="9">
    <source>
        <dbReference type="ARBA" id="ARBA00023002"/>
    </source>
</evidence>
<protein>
    <recommendedName>
        <fullName evidence="4">trimethylamine-N-oxide reductase</fullName>
        <ecNumber evidence="4">1.7.2.3</ecNumber>
    </recommendedName>
</protein>
<proteinExistence type="inferred from homology"/>
<evidence type="ECO:0000259" key="13">
    <source>
        <dbReference type="Pfam" id="PF18364"/>
    </source>
</evidence>
<keyword evidence="8" id="KW-0574">Periplasm</keyword>
<dbReference type="Pfam" id="PF00384">
    <property type="entry name" value="Molybdopterin"/>
    <property type="match status" value="1"/>
</dbReference>
<feature type="domain" description="Molybdopterin dinucleotide-binding" evidence="12">
    <location>
        <begin position="664"/>
        <end position="782"/>
    </location>
</feature>
<evidence type="ECO:0000256" key="4">
    <source>
        <dbReference type="ARBA" id="ARBA00011885"/>
    </source>
</evidence>
<dbReference type="AlphaFoldDB" id="A0A238KY53"/>
<keyword evidence="7" id="KW-0732">Signal</keyword>
<comment type="cofactor">
    <cofactor evidence="1">
        <name>Mo-bis(molybdopterin guanine dinucleotide)</name>
        <dbReference type="ChEBI" id="CHEBI:60539"/>
    </cofactor>
</comment>
<keyword evidence="10" id="KW-0812">Transmembrane</keyword>
<dbReference type="Gene3D" id="2.40.40.20">
    <property type="match status" value="1"/>
</dbReference>
<dbReference type="InterPro" id="IPR006657">
    <property type="entry name" value="MoPterin_dinucl-bd_dom"/>
</dbReference>
<gene>
    <name evidence="14" type="primary">dmsA_1</name>
    <name evidence="14" type="ORF">PEV8663_03632</name>
</gene>
<evidence type="ECO:0000256" key="8">
    <source>
        <dbReference type="ARBA" id="ARBA00022764"/>
    </source>
</evidence>
<dbReference type="InterPro" id="IPR006655">
    <property type="entry name" value="Mopterin_OxRdtase_prok_CS"/>
</dbReference>
<feature type="domain" description="Molybdopterin oxidoreductase" evidence="11">
    <location>
        <begin position="89"/>
        <end position="545"/>
    </location>
</feature>
<dbReference type="PROSITE" id="PS00490">
    <property type="entry name" value="MOLYBDOPTERIN_PROK_2"/>
    <property type="match status" value="1"/>
</dbReference>
<dbReference type="Pfam" id="PF01568">
    <property type="entry name" value="Molydop_binding"/>
    <property type="match status" value="1"/>
</dbReference>
<comment type="subcellular location">
    <subcellularLocation>
        <location evidence="2">Periplasm</location>
    </subcellularLocation>
</comment>
<evidence type="ECO:0000256" key="1">
    <source>
        <dbReference type="ARBA" id="ARBA00001942"/>
    </source>
</evidence>
<dbReference type="Gene3D" id="3.40.228.10">
    <property type="entry name" value="Dimethylsulfoxide Reductase, domain 2"/>
    <property type="match status" value="1"/>
</dbReference>
<dbReference type="GO" id="GO:0050626">
    <property type="term" value="F:trimethylamine-N-oxide reductase (cytochrome c) activity"/>
    <property type="evidence" value="ECO:0007669"/>
    <property type="project" value="UniProtKB-EC"/>
</dbReference>
<dbReference type="Pfam" id="PF18364">
    <property type="entry name" value="Molybdopterin_N"/>
    <property type="match status" value="1"/>
</dbReference>
<dbReference type="PANTHER" id="PTHR43742">
    <property type="entry name" value="TRIMETHYLAMINE-N-OXIDE REDUCTASE"/>
    <property type="match status" value="1"/>
</dbReference>
<dbReference type="InterPro" id="IPR050612">
    <property type="entry name" value="Prok_Mopterin_Oxidored"/>
</dbReference>
<dbReference type="GO" id="GO:0030288">
    <property type="term" value="C:outer membrane-bounded periplasmic space"/>
    <property type="evidence" value="ECO:0007669"/>
    <property type="project" value="TreeGrafter"/>
</dbReference>
<dbReference type="GO" id="GO:0043546">
    <property type="term" value="F:molybdopterin cofactor binding"/>
    <property type="evidence" value="ECO:0007669"/>
    <property type="project" value="InterPro"/>
</dbReference>
<feature type="domain" description="Molybdopterin oxidoreductase N-terminal" evidence="13">
    <location>
        <begin position="46"/>
        <end position="80"/>
    </location>
</feature>
<dbReference type="InterPro" id="IPR006311">
    <property type="entry name" value="TAT_signal"/>
</dbReference>
<dbReference type="GO" id="GO:0030151">
    <property type="term" value="F:molybdenum ion binding"/>
    <property type="evidence" value="ECO:0007669"/>
    <property type="project" value="TreeGrafter"/>
</dbReference>
<dbReference type="InterPro" id="IPR006656">
    <property type="entry name" value="Mopterin_OxRdtase"/>
</dbReference>
<dbReference type="EC" id="1.7.2.3" evidence="4"/>
<dbReference type="InterPro" id="IPR041954">
    <property type="entry name" value="CT_DMSOR/BSOR/TMAOR"/>
</dbReference>
<dbReference type="SUPFAM" id="SSF53706">
    <property type="entry name" value="Formate dehydrogenase/DMSO reductase, domains 1-3"/>
    <property type="match status" value="1"/>
</dbReference>
<dbReference type="InterPro" id="IPR041460">
    <property type="entry name" value="Molybdopterin_N"/>
</dbReference>
<evidence type="ECO:0000256" key="7">
    <source>
        <dbReference type="ARBA" id="ARBA00022729"/>
    </source>
</evidence>
<dbReference type="Gene3D" id="3.90.55.10">
    <property type="entry name" value="Dimethylsulfoxide Reductase, domain 3"/>
    <property type="match status" value="1"/>
</dbReference>
<dbReference type="CDD" id="cd02793">
    <property type="entry name" value="MopB_CT_DMSOR-BSOR-TMAOR"/>
    <property type="match status" value="1"/>
</dbReference>
<dbReference type="PANTHER" id="PTHR43742:SF10">
    <property type="entry name" value="TRIMETHYLAMINE-N-OXIDE REDUCTASE 2"/>
    <property type="match status" value="1"/>
</dbReference>
<dbReference type="GO" id="GO:0009055">
    <property type="term" value="F:electron transfer activity"/>
    <property type="evidence" value="ECO:0007669"/>
    <property type="project" value="TreeGrafter"/>
</dbReference>
<dbReference type="EMBL" id="FXYH01000015">
    <property type="protein sequence ID" value="SMX47745.1"/>
    <property type="molecule type" value="Genomic_DNA"/>
</dbReference>
<keyword evidence="10" id="KW-1133">Transmembrane helix</keyword>
<evidence type="ECO:0000259" key="12">
    <source>
        <dbReference type="Pfam" id="PF01568"/>
    </source>
</evidence>
<dbReference type="OrthoDB" id="9759518at2"/>
<evidence type="ECO:0000313" key="14">
    <source>
        <dbReference type="EMBL" id="SMX47745.1"/>
    </source>
</evidence>
<dbReference type="GO" id="GO:0009061">
    <property type="term" value="P:anaerobic respiration"/>
    <property type="evidence" value="ECO:0007669"/>
    <property type="project" value="TreeGrafter"/>
</dbReference>
<keyword evidence="10" id="KW-0472">Membrane</keyword>
<name>A0A238KY53_9RHOB</name>
<dbReference type="InterPro" id="IPR009010">
    <property type="entry name" value="Asp_de-COase-like_dom_sf"/>
</dbReference>
<dbReference type="FunFam" id="2.40.40.20:FF:000009">
    <property type="entry name" value="Biotin sulfoxide reductase 2"/>
    <property type="match status" value="1"/>
</dbReference>
<evidence type="ECO:0000256" key="6">
    <source>
        <dbReference type="ARBA" id="ARBA00022723"/>
    </source>
</evidence>
<evidence type="ECO:0000256" key="3">
    <source>
        <dbReference type="ARBA" id="ARBA00010312"/>
    </source>
</evidence>
<dbReference type="Proteomes" id="UP000220836">
    <property type="component" value="Unassembled WGS sequence"/>
</dbReference>
<organism evidence="14 15">
    <name type="scientific">Pelagimonas varians</name>
    <dbReference type="NCBI Taxonomy" id="696760"/>
    <lineage>
        <taxon>Bacteria</taxon>
        <taxon>Pseudomonadati</taxon>
        <taxon>Pseudomonadota</taxon>
        <taxon>Alphaproteobacteria</taxon>
        <taxon>Rhodobacterales</taxon>
        <taxon>Roseobacteraceae</taxon>
        <taxon>Pelagimonas</taxon>
    </lineage>
</organism>
<comment type="similarity">
    <text evidence="3">Belongs to the prokaryotic molybdopterin-containing oxidoreductase family.</text>
</comment>
<keyword evidence="15" id="KW-1185">Reference proteome</keyword>
<keyword evidence="5" id="KW-0500">Molybdenum</keyword>